<keyword evidence="2" id="KW-1185">Reference proteome</keyword>
<accession>A0A0D0CYP1</accession>
<proteinExistence type="predicted"/>
<evidence type="ECO:0000313" key="1">
    <source>
        <dbReference type="EMBL" id="KIK76351.1"/>
    </source>
</evidence>
<dbReference type="HOGENOM" id="CLU_056788_12_1_1"/>
<sequence length="76" mass="8936">MKIEYLPAYLSDFNLIEQAFSFIKSYVHHYYAHFAHSNAMGTDPTDAVEVYEMLFDAVYSIMAEQARKFYHHSGYL</sequence>
<dbReference type="InParanoid" id="A0A0D0CYP1"/>
<name>A0A0D0CYP1_9AGAM</name>
<reference evidence="1 2" key="1">
    <citation type="submission" date="2014-04" db="EMBL/GenBank/DDBJ databases">
        <authorList>
            <consortium name="DOE Joint Genome Institute"/>
            <person name="Kuo A."/>
            <person name="Kohler A."/>
            <person name="Jargeat P."/>
            <person name="Nagy L.G."/>
            <person name="Floudas D."/>
            <person name="Copeland A."/>
            <person name="Barry K.W."/>
            <person name="Cichocki N."/>
            <person name="Veneault-Fourrey C."/>
            <person name="LaButti K."/>
            <person name="Lindquist E.A."/>
            <person name="Lipzen A."/>
            <person name="Lundell T."/>
            <person name="Morin E."/>
            <person name="Murat C."/>
            <person name="Sun H."/>
            <person name="Tunlid A."/>
            <person name="Henrissat B."/>
            <person name="Grigoriev I.V."/>
            <person name="Hibbett D.S."/>
            <person name="Martin F."/>
            <person name="Nordberg H.P."/>
            <person name="Cantor M.N."/>
            <person name="Hua S.X."/>
        </authorList>
    </citation>
    <scope>NUCLEOTIDE SEQUENCE [LARGE SCALE GENOMIC DNA]</scope>
    <source>
        <strain evidence="1 2">Ve08.2h10</strain>
    </source>
</reference>
<dbReference type="Proteomes" id="UP000054538">
    <property type="component" value="Unassembled WGS sequence"/>
</dbReference>
<protein>
    <recommendedName>
        <fullName evidence="3">Tc1-like transposase DDE domain-containing protein</fullName>
    </recommendedName>
</protein>
<dbReference type="STRING" id="930991.A0A0D0CYP1"/>
<organism evidence="1 2">
    <name type="scientific">Paxillus rubicundulus Ve08.2h10</name>
    <dbReference type="NCBI Taxonomy" id="930991"/>
    <lineage>
        <taxon>Eukaryota</taxon>
        <taxon>Fungi</taxon>
        <taxon>Dikarya</taxon>
        <taxon>Basidiomycota</taxon>
        <taxon>Agaricomycotina</taxon>
        <taxon>Agaricomycetes</taxon>
        <taxon>Agaricomycetidae</taxon>
        <taxon>Boletales</taxon>
        <taxon>Paxilineae</taxon>
        <taxon>Paxillaceae</taxon>
        <taxon>Paxillus</taxon>
    </lineage>
</organism>
<gene>
    <name evidence="1" type="ORF">PAXRUDRAFT_170195</name>
</gene>
<dbReference type="EMBL" id="KN827536">
    <property type="protein sequence ID" value="KIK76351.1"/>
    <property type="molecule type" value="Genomic_DNA"/>
</dbReference>
<dbReference type="AlphaFoldDB" id="A0A0D0CYP1"/>
<evidence type="ECO:0000313" key="2">
    <source>
        <dbReference type="Proteomes" id="UP000054538"/>
    </source>
</evidence>
<evidence type="ECO:0008006" key="3">
    <source>
        <dbReference type="Google" id="ProtNLM"/>
    </source>
</evidence>
<reference evidence="2" key="2">
    <citation type="submission" date="2015-01" db="EMBL/GenBank/DDBJ databases">
        <title>Evolutionary Origins and Diversification of the Mycorrhizal Mutualists.</title>
        <authorList>
            <consortium name="DOE Joint Genome Institute"/>
            <consortium name="Mycorrhizal Genomics Consortium"/>
            <person name="Kohler A."/>
            <person name="Kuo A."/>
            <person name="Nagy L.G."/>
            <person name="Floudas D."/>
            <person name="Copeland A."/>
            <person name="Barry K.W."/>
            <person name="Cichocki N."/>
            <person name="Veneault-Fourrey C."/>
            <person name="LaButti K."/>
            <person name="Lindquist E.A."/>
            <person name="Lipzen A."/>
            <person name="Lundell T."/>
            <person name="Morin E."/>
            <person name="Murat C."/>
            <person name="Riley R."/>
            <person name="Ohm R."/>
            <person name="Sun H."/>
            <person name="Tunlid A."/>
            <person name="Henrissat B."/>
            <person name="Grigoriev I.V."/>
            <person name="Hibbett D.S."/>
            <person name="Martin F."/>
        </authorList>
    </citation>
    <scope>NUCLEOTIDE SEQUENCE [LARGE SCALE GENOMIC DNA]</scope>
    <source>
        <strain evidence="2">Ve08.2h10</strain>
    </source>
</reference>